<organism evidence="6 7">
    <name type="scientific">Albimonas donghaensis</name>
    <dbReference type="NCBI Taxonomy" id="356660"/>
    <lineage>
        <taxon>Bacteria</taxon>
        <taxon>Pseudomonadati</taxon>
        <taxon>Pseudomonadota</taxon>
        <taxon>Alphaproteobacteria</taxon>
        <taxon>Rhodobacterales</taxon>
        <taxon>Paracoccaceae</taxon>
        <taxon>Albimonas</taxon>
    </lineage>
</organism>
<feature type="domain" description="Solute-binding protein family 5" evidence="5">
    <location>
        <begin position="92"/>
        <end position="455"/>
    </location>
</feature>
<dbReference type="RefSeq" id="WP_092682985.1">
    <property type="nucleotide sequence ID" value="NZ_FNMZ01000005.1"/>
</dbReference>
<dbReference type="PIRSF" id="PIRSF002741">
    <property type="entry name" value="MppA"/>
    <property type="match status" value="1"/>
</dbReference>
<dbReference type="Proteomes" id="UP000199118">
    <property type="component" value="Unassembled WGS sequence"/>
</dbReference>
<keyword evidence="7" id="KW-1185">Reference proteome</keyword>
<dbReference type="GO" id="GO:0030288">
    <property type="term" value="C:outer membrane-bounded periplasmic space"/>
    <property type="evidence" value="ECO:0007669"/>
    <property type="project" value="UniProtKB-ARBA"/>
</dbReference>
<comment type="similarity">
    <text evidence="2">Belongs to the bacterial solute-binding protein 5 family.</text>
</comment>
<evidence type="ECO:0000256" key="4">
    <source>
        <dbReference type="ARBA" id="ARBA00022729"/>
    </source>
</evidence>
<dbReference type="GO" id="GO:1904680">
    <property type="term" value="F:peptide transmembrane transporter activity"/>
    <property type="evidence" value="ECO:0007669"/>
    <property type="project" value="TreeGrafter"/>
</dbReference>
<keyword evidence="4" id="KW-0732">Signal</keyword>
<dbReference type="Gene3D" id="3.10.105.10">
    <property type="entry name" value="Dipeptide-binding Protein, Domain 3"/>
    <property type="match status" value="1"/>
</dbReference>
<evidence type="ECO:0000259" key="5">
    <source>
        <dbReference type="Pfam" id="PF00496"/>
    </source>
</evidence>
<dbReference type="EMBL" id="FNMZ01000005">
    <property type="protein sequence ID" value="SDX41302.1"/>
    <property type="molecule type" value="Genomic_DNA"/>
</dbReference>
<reference evidence="6 7" key="1">
    <citation type="submission" date="2016-10" db="EMBL/GenBank/DDBJ databases">
        <authorList>
            <person name="de Groot N.N."/>
        </authorList>
    </citation>
    <scope>NUCLEOTIDE SEQUENCE [LARGE SCALE GENOMIC DNA]</scope>
    <source>
        <strain evidence="6 7">DSM 17890</strain>
    </source>
</reference>
<dbReference type="STRING" id="356660.SAMN05444336_10528"/>
<keyword evidence="3" id="KW-0813">Transport</keyword>
<name>A0A1H3BH62_9RHOB</name>
<dbReference type="GO" id="GO:0015833">
    <property type="term" value="P:peptide transport"/>
    <property type="evidence" value="ECO:0007669"/>
    <property type="project" value="TreeGrafter"/>
</dbReference>
<dbReference type="GO" id="GO:0043190">
    <property type="term" value="C:ATP-binding cassette (ABC) transporter complex"/>
    <property type="evidence" value="ECO:0007669"/>
    <property type="project" value="InterPro"/>
</dbReference>
<evidence type="ECO:0000313" key="7">
    <source>
        <dbReference type="Proteomes" id="UP000199118"/>
    </source>
</evidence>
<dbReference type="PROSITE" id="PS51318">
    <property type="entry name" value="TAT"/>
    <property type="match status" value="1"/>
</dbReference>
<evidence type="ECO:0000256" key="1">
    <source>
        <dbReference type="ARBA" id="ARBA00004418"/>
    </source>
</evidence>
<dbReference type="Gene3D" id="3.40.190.10">
    <property type="entry name" value="Periplasmic binding protein-like II"/>
    <property type="match status" value="1"/>
</dbReference>
<dbReference type="SUPFAM" id="SSF53850">
    <property type="entry name" value="Periplasmic binding protein-like II"/>
    <property type="match status" value="1"/>
</dbReference>
<proteinExistence type="inferred from homology"/>
<protein>
    <submittedName>
        <fullName evidence="6">Peptide/nickel transport system substrate-binding protein</fullName>
    </submittedName>
</protein>
<dbReference type="OrthoDB" id="9803988at2"/>
<dbReference type="InterPro" id="IPR000914">
    <property type="entry name" value="SBP_5_dom"/>
</dbReference>
<gene>
    <name evidence="6" type="ORF">SAMN05444336_10528</name>
</gene>
<dbReference type="InterPro" id="IPR039424">
    <property type="entry name" value="SBP_5"/>
</dbReference>
<dbReference type="CDD" id="cd08512">
    <property type="entry name" value="PBP2_NikA_DppA_OppA_like_7"/>
    <property type="match status" value="1"/>
</dbReference>
<dbReference type="Pfam" id="PF00496">
    <property type="entry name" value="SBP_bac_5"/>
    <property type="match status" value="1"/>
</dbReference>
<evidence type="ECO:0000313" key="6">
    <source>
        <dbReference type="EMBL" id="SDX41302.1"/>
    </source>
</evidence>
<evidence type="ECO:0000256" key="2">
    <source>
        <dbReference type="ARBA" id="ARBA00005695"/>
    </source>
</evidence>
<sequence length="538" mass="59794">MDITPSRRGFLKLGASGAVIAASQLPFLKYAQAAGEETVVVVMGQTINSLDLHRTGTNRPSYQVAVNCYDRLVSFGTKEMPDGSLSYDYSVIEPELAESWTVSDDGTVYTFKIKPEARFQDGSKVTAHDVKWSFDRAVSVGGFPTVQMKAGGLERPDQFAAVDDETFTVTLDEASKLALPDLAVPVPFILNSAVARANATEADPWAMEFVHKNTIGSGAFKVVRWDPGQQLVYERNDDWTGGPLPGAKRVVLREVPSQSTRRALIERGDVQLSYNIPNKDAAELDAMDDVAVYSTPIENAIYVVSLNYDFEPFQDPDVRKAVAYAIPYEQIFKTAAYGRGVPMWGGKGVDGPAWPQPSPYEYNLDKAKAHLEKSGFANGFEVPFSIDLSQADWMEPTALLIQENLAKLGITTQIDKIPGANWRTASLVEKRLPLALETFGGWLNYPCYYFFWAYLDGHLFNSSNYKNDEIEALVAKTLKMPVDNPEYAPAVQRMFEIAFEDLPRIPLWQPALNVASNGAEGYEYWFHRELDARKLTKA</sequence>
<evidence type="ECO:0000256" key="3">
    <source>
        <dbReference type="ARBA" id="ARBA00022448"/>
    </source>
</evidence>
<dbReference type="InterPro" id="IPR006311">
    <property type="entry name" value="TAT_signal"/>
</dbReference>
<dbReference type="PANTHER" id="PTHR30290">
    <property type="entry name" value="PERIPLASMIC BINDING COMPONENT OF ABC TRANSPORTER"/>
    <property type="match status" value="1"/>
</dbReference>
<dbReference type="FunFam" id="3.90.76.10:FF:000007">
    <property type="entry name" value="Dipeptide ABC transporter periplasmic dipeptide-binding protein"/>
    <property type="match status" value="1"/>
</dbReference>
<comment type="subcellular location">
    <subcellularLocation>
        <location evidence="1">Periplasm</location>
    </subcellularLocation>
</comment>
<accession>A0A1H3BH62</accession>
<dbReference type="PANTHER" id="PTHR30290:SF10">
    <property type="entry name" value="PERIPLASMIC OLIGOPEPTIDE-BINDING PROTEIN-RELATED"/>
    <property type="match status" value="1"/>
</dbReference>
<dbReference type="AlphaFoldDB" id="A0A1H3BH62"/>
<dbReference type="InterPro" id="IPR030678">
    <property type="entry name" value="Peptide/Ni-bd"/>
</dbReference>